<sequence length="191" mass="22199">LQQFSDYVYRFPDAQHIDRTLNVLTIRIQSITNDEIDFDIIGLKPFFVNTIRQLILNEIPTMAIEDVYFQKNTSILFNCDYISQRLALIPILANPSDFKFRNKNEPERLNSNNCIVMNLNRKNTGTNTIKVYADDIVWEPIGARQHLLSPIKLLYPKIPIMFLKPNEEIVCRLHCVKGRGLDHMKFSPGFA</sequence>
<dbReference type="GO" id="GO:0005736">
    <property type="term" value="C:RNA polymerase I complex"/>
    <property type="evidence" value="ECO:0007669"/>
    <property type="project" value="TreeGrafter"/>
</dbReference>
<dbReference type="SMART" id="SM00662">
    <property type="entry name" value="RPOLD"/>
    <property type="match status" value="1"/>
</dbReference>
<protein>
    <recommendedName>
        <fullName evidence="3">DNA-directed RNA polymerase RpoA/D/Rpb3-type domain-containing protein</fullName>
    </recommendedName>
</protein>
<name>A0A1Y3BCD8_EURMA</name>
<dbReference type="InterPro" id="IPR011263">
    <property type="entry name" value="DNA-dir_RNA_pol_RpoA/D/Rpb3"/>
</dbReference>
<feature type="domain" description="DNA-directed RNA polymerase RpoA/D/Rpb3-type" evidence="3">
    <location>
        <begin position="35"/>
        <end position="191"/>
    </location>
</feature>
<dbReference type="SUPFAM" id="SSF55257">
    <property type="entry name" value="RBP11-like subunits of RNA polymerase"/>
    <property type="match status" value="1"/>
</dbReference>
<evidence type="ECO:0000256" key="1">
    <source>
        <dbReference type="ARBA" id="ARBA00022478"/>
    </source>
</evidence>
<dbReference type="Proteomes" id="UP000194236">
    <property type="component" value="Unassembled WGS sequence"/>
</dbReference>
<dbReference type="GO" id="GO:0005666">
    <property type="term" value="C:RNA polymerase III complex"/>
    <property type="evidence" value="ECO:0007669"/>
    <property type="project" value="TreeGrafter"/>
</dbReference>
<reference evidence="4 5" key="1">
    <citation type="submission" date="2017-03" db="EMBL/GenBank/DDBJ databases">
        <title>Genome Survey of Euroglyphus maynei.</title>
        <authorList>
            <person name="Arlian L.G."/>
            <person name="Morgan M.S."/>
            <person name="Rider S.D."/>
        </authorList>
    </citation>
    <scope>NUCLEOTIDE SEQUENCE [LARGE SCALE GENOMIC DNA]</scope>
    <source>
        <strain evidence="4">Arlian Lab</strain>
        <tissue evidence="4">Whole body</tissue>
    </source>
</reference>
<dbReference type="EMBL" id="MUJZ01027441">
    <property type="protein sequence ID" value="OTF78539.1"/>
    <property type="molecule type" value="Genomic_DNA"/>
</dbReference>
<dbReference type="GO" id="GO:0006351">
    <property type="term" value="P:DNA-templated transcription"/>
    <property type="evidence" value="ECO:0007669"/>
    <property type="project" value="InterPro"/>
</dbReference>
<dbReference type="InterPro" id="IPR050518">
    <property type="entry name" value="Rpo3/RPB3_RNA_Pol_subunit"/>
</dbReference>
<gene>
    <name evidence="4" type="ORF">BLA29_011706</name>
</gene>
<organism evidence="4 5">
    <name type="scientific">Euroglyphus maynei</name>
    <name type="common">Mayne's house dust mite</name>
    <dbReference type="NCBI Taxonomy" id="6958"/>
    <lineage>
        <taxon>Eukaryota</taxon>
        <taxon>Metazoa</taxon>
        <taxon>Ecdysozoa</taxon>
        <taxon>Arthropoda</taxon>
        <taxon>Chelicerata</taxon>
        <taxon>Arachnida</taxon>
        <taxon>Acari</taxon>
        <taxon>Acariformes</taxon>
        <taxon>Sarcoptiformes</taxon>
        <taxon>Astigmata</taxon>
        <taxon>Psoroptidia</taxon>
        <taxon>Analgoidea</taxon>
        <taxon>Pyroglyphidae</taxon>
        <taxon>Pyroglyphinae</taxon>
        <taxon>Euroglyphus</taxon>
    </lineage>
</organism>
<comment type="caution">
    <text evidence="4">The sequence shown here is derived from an EMBL/GenBank/DDBJ whole genome shotgun (WGS) entry which is preliminary data.</text>
</comment>
<dbReference type="InterPro" id="IPR036603">
    <property type="entry name" value="RBP11-like"/>
</dbReference>
<dbReference type="GO" id="GO:0003899">
    <property type="term" value="F:DNA-directed RNA polymerase activity"/>
    <property type="evidence" value="ECO:0007669"/>
    <property type="project" value="InterPro"/>
</dbReference>
<dbReference type="PANTHER" id="PTHR11800:SF13">
    <property type="entry name" value="DNA-DIRECTED RNA POLYMERASES I AND III SUBUNIT RPAC1"/>
    <property type="match status" value="1"/>
</dbReference>
<evidence type="ECO:0000313" key="4">
    <source>
        <dbReference type="EMBL" id="OTF78539.1"/>
    </source>
</evidence>
<evidence type="ECO:0000259" key="3">
    <source>
        <dbReference type="SMART" id="SM00662"/>
    </source>
</evidence>
<accession>A0A1Y3BCD8</accession>
<dbReference type="PANTHER" id="PTHR11800">
    <property type="entry name" value="DNA-DIRECTED RNA POLYMERASE"/>
    <property type="match status" value="1"/>
</dbReference>
<keyword evidence="1" id="KW-0240">DNA-directed RNA polymerase</keyword>
<feature type="non-terminal residue" evidence="4">
    <location>
        <position position="191"/>
    </location>
</feature>
<keyword evidence="5" id="KW-1185">Reference proteome</keyword>
<dbReference type="Gene3D" id="2.170.120.12">
    <property type="entry name" value="DNA-directed RNA polymerase, insert domain"/>
    <property type="match status" value="1"/>
</dbReference>
<proteinExistence type="predicted"/>
<dbReference type="InterPro" id="IPR036643">
    <property type="entry name" value="RNApol_insert_sf"/>
</dbReference>
<dbReference type="Pfam" id="PF01000">
    <property type="entry name" value="RNA_pol_A_bac"/>
    <property type="match status" value="1"/>
</dbReference>
<dbReference type="SUPFAM" id="SSF56553">
    <property type="entry name" value="Insert subdomain of RNA polymerase alpha subunit"/>
    <property type="match status" value="1"/>
</dbReference>
<keyword evidence="2" id="KW-0804">Transcription</keyword>
<dbReference type="GO" id="GO:0046983">
    <property type="term" value="F:protein dimerization activity"/>
    <property type="evidence" value="ECO:0007669"/>
    <property type="project" value="InterPro"/>
</dbReference>
<dbReference type="OrthoDB" id="270173at2759"/>
<feature type="non-terminal residue" evidence="4">
    <location>
        <position position="1"/>
    </location>
</feature>
<evidence type="ECO:0000256" key="2">
    <source>
        <dbReference type="ARBA" id="ARBA00023163"/>
    </source>
</evidence>
<dbReference type="InterPro" id="IPR011262">
    <property type="entry name" value="DNA-dir_RNA_pol_insert"/>
</dbReference>
<evidence type="ECO:0000313" key="5">
    <source>
        <dbReference type="Proteomes" id="UP000194236"/>
    </source>
</evidence>
<dbReference type="AlphaFoldDB" id="A0A1Y3BCD8"/>